<dbReference type="AlphaFoldDB" id="A0A4Q7R7U0"/>
<organism evidence="1 2">
    <name type="scientific">Cupriavidus agavae</name>
    <dbReference type="NCBI Taxonomy" id="1001822"/>
    <lineage>
        <taxon>Bacteria</taxon>
        <taxon>Pseudomonadati</taxon>
        <taxon>Pseudomonadota</taxon>
        <taxon>Betaproteobacteria</taxon>
        <taxon>Burkholderiales</taxon>
        <taxon>Burkholderiaceae</taxon>
        <taxon>Cupriavidus</taxon>
    </lineage>
</organism>
<sequence>QAIEKLIFKGRPEILGERMLGLWNEKLDTAA</sequence>
<protein>
    <submittedName>
        <fullName evidence="1">Uncharacterized protein</fullName>
    </submittedName>
</protein>
<keyword evidence="2" id="KW-1185">Reference proteome</keyword>
<evidence type="ECO:0000313" key="2">
    <source>
        <dbReference type="Proteomes" id="UP000291078"/>
    </source>
</evidence>
<feature type="non-terminal residue" evidence="1">
    <location>
        <position position="1"/>
    </location>
</feature>
<proteinExistence type="predicted"/>
<accession>A0A4Q7R7U0</accession>
<gene>
    <name evidence="1" type="ORF">EV147_5214</name>
</gene>
<evidence type="ECO:0000313" key="1">
    <source>
        <dbReference type="EMBL" id="RZT28824.1"/>
    </source>
</evidence>
<name>A0A4Q7R7U0_9BURK</name>
<comment type="caution">
    <text evidence="1">The sequence shown here is derived from an EMBL/GenBank/DDBJ whole genome shotgun (WGS) entry which is preliminary data.</text>
</comment>
<dbReference type="EMBL" id="SGXM01000018">
    <property type="protein sequence ID" value="RZT28824.1"/>
    <property type="molecule type" value="Genomic_DNA"/>
</dbReference>
<dbReference type="Proteomes" id="UP000291078">
    <property type="component" value="Unassembled WGS sequence"/>
</dbReference>
<reference evidence="1 2" key="1">
    <citation type="journal article" date="2015" name="Stand. Genomic Sci.">
        <title>Genomic Encyclopedia of Bacterial and Archaeal Type Strains, Phase III: the genomes of soil and plant-associated and newly described type strains.</title>
        <authorList>
            <person name="Whitman W.B."/>
            <person name="Woyke T."/>
            <person name="Klenk H.P."/>
            <person name="Zhou Y."/>
            <person name="Lilburn T.G."/>
            <person name="Beck B.J."/>
            <person name="De Vos P."/>
            <person name="Vandamme P."/>
            <person name="Eisen J.A."/>
            <person name="Garrity G."/>
            <person name="Hugenholtz P."/>
            <person name="Kyrpides N.C."/>
        </authorList>
    </citation>
    <scope>NUCLEOTIDE SEQUENCE [LARGE SCALE GENOMIC DNA]</scope>
    <source>
        <strain evidence="1 2">ASC-9842</strain>
    </source>
</reference>